<evidence type="ECO:0000313" key="4">
    <source>
        <dbReference type="Proteomes" id="UP000190274"/>
    </source>
</evidence>
<dbReference type="PANTHER" id="PTHR12192">
    <property type="entry name" value="CATION TRANSPORT PROTEIN CHAC-RELATED"/>
    <property type="match status" value="1"/>
</dbReference>
<dbReference type="OrthoDB" id="1933483at2759"/>
<proteinExistence type="predicted"/>
<dbReference type="GO" id="GO:0006751">
    <property type="term" value="P:glutathione catabolic process"/>
    <property type="evidence" value="ECO:0007669"/>
    <property type="project" value="EnsemblFungi"/>
</dbReference>
<dbReference type="GO" id="GO:0003839">
    <property type="term" value="F:gamma-glutamylcyclotransferase activity"/>
    <property type="evidence" value="ECO:0007669"/>
    <property type="project" value="EnsemblFungi"/>
</dbReference>
<keyword evidence="4" id="KW-1185">Reference proteome</keyword>
<dbReference type="PANTHER" id="PTHR12192:SF2">
    <property type="entry name" value="GLUTATHIONE-SPECIFIC GAMMA-GLUTAMYLCYCLOTRANSFERASE 2"/>
    <property type="match status" value="1"/>
</dbReference>
<gene>
    <name evidence="3" type="ORF">LADA_0F04170G</name>
</gene>
<organism evidence="3 4">
    <name type="scientific">Lachancea dasiensis</name>
    <dbReference type="NCBI Taxonomy" id="1072105"/>
    <lineage>
        <taxon>Eukaryota</taxon>
        <taxon>Fungi</taxon>
        <taxon>Dikarya</taxon>
        <taxon>Ascomycota</taxon>
        <taxon>Saccharomycotina</taxon>
        <taxon>Saccharomycetes</taxon>
        <taxon>Saccharomycetales</taxon>
        <taxon>Saccharomycetaceae</taxon>
        <taxon>Lachancea</taxon>
    </lineage>
</organism>
<accession>A0A1G4JJ04</accession>
<reference evidence="3 4" key="1">
    <citation type="submission" date="2016-03" db="EMBL/GenBank/DDBJ databases">
        <authorList>
            <person name="Devillers H."/>
        </authorList>
    </citation>
    <scope>NUCLEOTIDE SEQUENCE [LARGE SCALE GENOMIC DNA]</scope>
    <source>
        <strain evidence="3">CBS 10888</strain>
    </source>
</reference>
<dbReference type="GO" id="GO:0005737">
    <property type="term" value="C:cytoplasm"/>
    <property type="evidence" value="ECO:0007669"/>
    <property type="project" value="TreeGrafter"/>
</dbReference>
<protein>
    <recommendedName>
        <fullName evidence="1">glutathione-specific gamma-glutamylcyclotransferase</fullName>
        <ecNumber evidence="1">4.3.2.7</ecNumber>
    </recommendedName>
</protein>
<dbReference type="InterPro" id="IPR013024">
    <property type="entry name" value="GGCT-like"/>
</dbReference>
<dbReference type="CDD" id="cd06661">
    <property type="entry name" value="GGCT_like"/>
    <property type="match status" value="1"/>
</dbReference>
<dbReference type="GO" id="GO:0061928">
    <property type="term" value="F:glutathione specific gamma-glutamylcyclotransferase activity"/>
    <property type="evidence" value="ECO:0007669"/>
    <property type="project" value="UniProtKB-EC"/>
</dbReference>
<dbReference type="STRING" id="1266660.A0A1G4JJ04"/>
<sequence>MTQDQGIWVLGYGSLIYKPPPHFQYRVPGIIYGYKRRFWQSSTDHRGTPKSPGRVATLIAYPHIVERPEFLGDLIRYRSKVPSMPEDLQTLVAAYYIPAKKAKETLDYLNIREQDGYIQQHVEVHLESGCKIDDPGLAEALAQIPVHSITQKPVLRTMFYIGLIENDSFIGPETVTKTAEVILNSKGMSGPNREYLFDLYNALVELAEPLDLPLETLEDSYLTELVSQVRAIAQTNT</sequence>
<evidence type="ECO:0000256" key="1">
    <source>
        <dbReference type="ARBA" id="ARBA00012344"/>
    </source>
</evidence>
<dbReference type="InterPro" id="IPR006840">
    <property type="entry name" value="ChaC"/>
</dbReference>
<name>A0A1G4JJ04_9SACH</name>
<evidence type="ECO:0000256" key="2">
    <source>
        <dbReference type="ARBA" id="ARBA00023239"/>
    </source>
</evidence>
<dbReference type="Proteomes" id="UP000190274">
    <property type="component" value="Chromosome F"/>
</dbReference>
<dbReference type="EC" id="4.3.2.7" evidence="1"/>
<evidence type="ECO:0000313" key="3">
    <source>
        <dbReference type="EMBL" id="SCU90450.1"/>
    </source>
</evidence>
<dbReference type="AlphaFoldDB" id="A0A1G4JJ04"/>
<dbReference type="EMBL" id="LT598458">
    <property type="protein sequence ID" value="SCU90450.1"/>
    <property type="molecule type" value="Genomic_DNA"/>
</dbReference>
<keyword evidence="2" id="KW-0456">Lyase</keyword>
<dbReference type="Pfam" id="PF04752">
    <property type="entry name" value="ChaC"/>
    <property type="match status" value="1"/>
</dbReference>